<gene>
    <name evidence="1" type="ORF">TBRA_LOCUS16737</name>
</gene>
<sequence length="370" mass="41850">MPRGAVYTRARRAIDRQRHEQSAAVAAVVERDSQQNIVRDGGQCRCRLQLSTLPTTLLRLSIQTFARCFLINRLHYRILSGTRETKRTSKSAPQAKESYYKLSCKGDILKRELIFGACCCRLIISFRFVFHLLSIDALFVGLYTREACRRMRRARHGPNNVQARAMSARRRTFYSAKLSRNFVAMYILADVIASHGLHKRRLESDKRPGGPRAAAAQWYLGALFCMRLIVESACEARARALTERSESLARARASLSPATGTWRMLCSRRLGLLLFYLSITRQCCVPTTIETTNMSYALCYASPCTILCDACEPPRPKKCPTPCPPPKEKCPISSPKDIIIHQKVKYGPDFVPCCMRKYALPCSAHEDCLV</sequence>
<evidence type="ECO:0000313" key="1">
    <source>
        <dbReference type="EMBL" id="CAB0045199.1"/>
    </source>
</evidence>
<reference evidence="1 2" key="1">
    <citation type="submission" date="2020-02" db="EMBL/GenBank/DDBJ databases">
        <authorList>
            <person name="Ferguson B K."/>
        </authorList>
    </citation>
    <scope>NUCLEOTIDE SEQUENCE [LARGE SCALE GENOMIC DNA]</scope>
</reference>
<dbReference type="Proteomes" id="UP000479190">
    <property type="component" value="Unassembled WGS sequence"/>
</dbReference>
<dbReference type="OrthoDB" id="10558954at2759"/>
<accession>A0A6H5JAH9</accession>
<protein>
    <submittedName>
        <fullName evidence="1">Uncharacterized protein</fullName>
    </submittedName>
</protein>
<proteinExistence type="predicted"/>
<organism evidence="1 2">
    <name type="scientific">Trichogramma brassicae</name>
    <dbReference type="NCBI Taxonomy" id="86971"/>
    <lineage>
        <taxon>Eukaryota</taxon>
        <taxon>Metazoa</taxon>
        <taxon>Ecdysozoa</taxon>
        <taxon>Arthropoda</taxon>
        <taxon>Hexapoda</taxon>
        <taxon>Insecta</taxon>
        <taxon>Pterygota</taxon>
        <taxon>Neoptera</taxon>
        <taxon>Endopterygota</taxon>
        <taxon>Hymenoptera</taxon>
        <taxon>Apocrita</taxon>
        <taxon>Proctotrupomorpha</taxon>
        <taxon>Chalcidoidea</taxon>
        <taxon>Trichogrammatidae</taxon>
        <taxon>Trichogramma</taxon>
    </lineage>
</organism>
<name>A0A6H5JAH9_9HYME</name>
<keyword evidence="2" id="KW-1185">Reference proteome</keyword>
<evidence type="ECO:0000313" key="2">
    <source>
        <dbReference type="Proteomes" id="UP000479190"/>
    </source>
</evidence>
<dbReference type="AlphaFoldDB" id="A0A6H5JAH9"/>
<dbReference type="EMBL" id="CADCXV010001543">
    <property type="protein sequence ID" value="CAB0045199.1"/>
    <property type="molecule type" value="Genomic_DNA"/>
</dbReference>